<dbReference type="AlphaFoldDB" id="A0A544Z3Q1"/>
<proteinExistence type="predicted"/>
<dbReference type="SUPFAM" id="SSF51679">
    <property type="entry name" value="Bacterial luciferase-like"/>
    <property type="match status" value="1"/>
</dbReference>
<reference evidence="3 4" key="1">
    <citation type="submission" date="2019-07" db="EMBL/GenBank/DDBJ databases">
        <title>Microbispora hainanensis DSM 45428.</title>
        <authorList>
            <person name="Thawai C."/>
        </authorList>
    </citation>
    <scope>NUCLEOTIDE SEQUENCE [LARGE SCALE GENOMIC DNA]</scope>
    <source>
        <strain evidence="3 4">DSM 45428</strain>
    </source>
</reference>
<dbReference type="EMBL" id="VIRM01000004">
    <property type="protein sequence ID" value="TQS23252.1"/>
    <property type="molecule type" value="Genomic_DNA"/>
</dbReference>
<dbReference type="InterPro" id="IPR050564">
    <property type="entry name" value="F420-G6PD/mer"/>
</dbReference>
<dbReference type="Proteomes" id="UP000316541">
    <property type="component" value="Unassembled WGS sequence"/>
</dbReference>
<feature type="domain" description="Luciferase-like" evidence="2">
    <location>
        <begin position="12"/>
        <end position="273"/>
    </location>
</feature>
<dbReference type="InterPro" id="IPR019910">
    <property type="entry name" value="Lucif-like_OxRdtase_MSMEG_4879"/>
</dbReference>
<evidence type="ECO:0000313" key="3">
    <source>
        <dbReference type="EMBL" id="TQS23252.1"/>
    </source>
</evidence>
<dbReference type="GO" id="GO:0016705">
    <property type="term" value="F:oxidoreductase activity, acting on paired donors, with incorporation or reduction of molecular oxygen"/>
    <property type="evidence" value="ECO:0007669"/>
    <property type="project" value="InterPro"/>
</dbReference>
<dbReference type="PANTHER" id="PTHR43244">
    <property type="match status" value="1"/>
</dbReference>
<gene>
    <name evidence="3" type="ORF">FLX08_05070</name>
</gene>
<dbReference type="InterPro" id="IPR036661">
    <property type="entry name" value="Luciferase-like_sf"/>
</dbReference>
<accession>A0A544Z3Q1</accession>
<sequence length="306" mass="31487">MRLGVLAGGNGLGLDELIGQVREAAGAGLDSAYFSQVLSWDAVQLAALAAREVPGIAVGTAVTQTYPRHPLALAGQALTAQAASGNRFTLGIGPSHGPLVETHFGLSYDRPARHVREYLSALVPLLRGEQVDYHGETLTAAGRVVVPGAEPPPVLLAALGPVMLRMAGELADGAVTVWTGPETIAGHVTPAVTRAAAAAGRPRPHVVASVIMSVTAGPEGVRRRVAESLGPAGNLPSYRAILDRQGKSGVEETVVAGDEPAVERAVRAYAEAGVTELVVSLFGDPRERARTLGLLGALRGPRGDAQ</sequence>
<dbReference type="PANTHER" id="PTHR43244:SF1">
    <property type="entry name" value="5,10-METHYLENETETRAHYDROMETHANOPTERIN REDUCTASE"/>
    <property type="match status" value="1"/>
</dbReference>
<name>A0A544Z3Q1_9ACTN</name>
<protein>
    <submittedName>
        <fullName evidence="3">TIGR03564 family F420-dependent LLM class oxidoreductase</fullName>
        <ecNumber evidence="3">1.-.-.-</ecNumber>
    </submittedName>
</protein>
<keyword evidence="1 3" id="KW-0560">Oxidoreductase</keyword>
<dbReference type="InterPro" id="IPR011251">
    <property type="entry name" value="Luciferase-like_dom"/>
</dbReference>
<dbReference type="CDD" id="cd01097">
    <property type="entry name" value="Tetrahydromethanopterin_reductase"/>
    <property type="match status" value="1"/>
</dbReference>
<dbReference type="Gene3D" id="3.20.20.30">
    <property type="entry name" value="Luciferase-like domain"/>
    <property type="match status" value="1"/>
</dbReference>
<comment type="caution">
    <text evidence="3">The sequence shown here is derived from an EMBL/GenBank/DDBJ whole genome shotgun (WGS) entry which is preliminary data.</text>
</comment>
<evidence type="ECO:0000259" key="2">
    <source>
        <dbReference type="Pfam" id="PF00296"/>
    </source>
</evidence>
<evidence type="ECO:0000313" key="4">
    <source>
        <dbReference type="Proteomes" id="UP000316541"/>
    </source>
</evidence>
<dbReference type="RefSeq" id="WP_142617010.1">
    <property type="nucleotide sequence ID" value="NZ_VIRM01000004.1"/>
</dbReference>
<organism evidence="3 4">
    <name type="scientific">Microbispora hainanensis</name>
    <dbReference type="NCBI Taxonomy" id="568844"/>
    <lineage>
        <taxon>Bacteria</taxon>
        <taxon>Bacillati</taxon>
        <taxon>Actinomycetota</taxon>
        <taxon>Actinomycetes</taxon>
        <taxon>Streptosporangiales</taxon>
        <taxon>Streptosporangiaceae</taxon>
        <taxon>Microbispora</taxon>
    </lineage>
</organism>
<dbReference type="Pfam" id="PF00296">
    <property type="entry name" value="Bac_luciferase"/>
    <property type="match status" value="1"/>
</dbReference>
<dbReference type="NCBIfam" id="TIGR03564">
    <property type="entry name" value="F420_MSMEG_4879"/>
    <property type="match status" value="1"/>
</dbReference>
<dbReference type="EC" id="1.-.-.-" evidence="3"/>
<evidence type="ECO:0000256" key="1">
    <source>
        <dbReference type="ARBA" id="ARBA00023002"/>
    </source>
</evidence>